<proteinExistence type="predicted"/>
<gene>
    <name evidence="1" type="ORF">OMM_12501</name>
</gene>
<reference evidence="2" key="1">
    <citation type="submission" date="2012-11" db="EMBL/GenBank/DDBJ databases">
        <authorList>
            <person name="Lucero-Rivera Y.E."/>
            <person name="Tovar-Ramirez D."/>
        </authorList>
    </citation>
    <scope>NUCLEOTIDE SEQUENCE [LARGE SCALE GENOMIC DNA]</scope>
    <source>
        <strain evidence="2">Araruama</strain>
    </source>
</reference>
<organism evidence="1 2">
    <name type="scientific">Candidatus Magnetoglobus multicellularis str. Araruama</name>
    <dbReference type="NCBI Taxonomy" id="890399"/>
    <lineage>
        <taxon>Bacteria</taxon>
        <taxon>Pseudomonadati</taxon>
        <taxon>Thermodesulfobacteriota</taxon>
        <taxon>Desulfobacteria</taxon>
        <taxon>Desulfobacterales</taxon>
        <taxon>Desulfobacteraceae</taxon>
        <taxon>Candidatus Magnetoglobus</taxon>
    </lineage>
</organism>
<comment type="caution">
    <text evidence="1">The sequence shown here is derived from an EMBL/GenBank/DDBJ whole genome shotgun (WGS) entry which is preliminary data.</text>
</comment>
<sequence>MQSVWALSPNQIVISEPSATIAYTDGQCIDIDLMYSVSNGYTALNGLGLLIHYDSDFFSNPSLVYTKSGVIGPYFDDEAVSDDDGDTKTDKTISIAWYDHSTNWPGESLPITLCTLRLTSKNDLSIGDQTILHITSTSTHLGYGFESDPITVTIGDSDQGPVVSQPIADIVVNEDAMPQSIELTPVFTDIDNDDSEIIKSILSNSNPALISAMISNNLLLISFLENQSGNGGITINAISNGKQISDTFTITVNAIDDPPIIANAIHDITSNEDDPSQAIDLSTVFSDIDSSLTHSIESNSNASLISASINQDTLTIEFLANQNGNADITIKAESNGQSISDTFSISVTAVDDPPTLASAIQDISANEDDPSQTID</sequence>
<feature type="non-terminal residue" evidence="1">
    <location>
        <position position="375"/>
    </location>
</feature>
<dbReference type="EMBL" id="ATBP01001827">
    <property type="protein sequence ID" value="ETR66665.1"/>
    <property type="molecule type" value="Genomic_DNA"/>
</dbReference>
<evidence type="ECO:0008006" key="3">
    <source>
        <dbReference type="Google" id="ProtNLM"/>
    </source>
</evidence>
<protein>
    <recommendedName>
        <fullName evidence="3">Cadherin domain-containing protein</fullName>
    </recommendedName>
</protein>
<dbReference type="Gene3D" id="2.60.40.10">
    <property type="entry name" value="Immunoglobulins"/>
    <property type="match status" value="1"/>
</dbReference>
<evidence type="ECO:0000313" key="1">
    <source>
        <dbReference type="EMBL" id="ETR66665.1"/>
    </source>
</evidence>
<dbReference type="InterPro" id="IPR013783">
    <property type="entry name" value="Ig-like_fold"/>
</dbReference>
<dbReference type="AlphaFoldDB" id="A0A1V1NVT2"/>
<dbReference type="Proteomes" id="UP000189670">
    <property type="component" value="Unassembled WGS sequence"/>
</dbReference>
<evidence type="ECO:0000313" key="2">
    <source>
        <dbReference type="Proteomes" id="UP000189670"/>
    </source>
</evidence>
<accession>A0A1V1NVT2</accession>
<name>A0A1V1NVT2_9BACT</name>